<proteinExistence type="predicted"/>
<name>A0A1L7CG36_9CORY</name>
<dbReference type="InterPro" id="IPR017926">
    <property type="entry name" value="GATASE"/>
</dbReference>
<dbReference type="AlphaFoldDB" id="A0A1L7CG36"/>
<reference evidence="2 3" key="1">
    <citation type="submission" date="2014-08" db="EMBL/GenBank/DDBJ databases">
        <title>Complete genome sequence of Corynebacterium aquilae S-613T(T) (=DSM 44791(T)), isolated from the choana of a healthy golden eagle.</title>
        <authorList>
            <person name="Ruckert C."/>
            <person name="Albersmeier A."/>
            <person name="Winkler A."/>
            <person name="Kalinowski J."/>
        </authorList>
    </citation>
    <scope>NUCLEOTIDE SEQUENCE [LARGE SCALE GENOMIC DNA]</scope>
    <source>
        <strain evidence="2 3">S-613</strain>
    </source>
</reference>
<evidence type="ECO:0000313" key="3">
    <source>
        <dbReference type="Proteomes" id="UP000185478"/>
    </source>
</evidence>
<dbReference type="InterPro" id="IPR029062">
    <property type="entry name" value="Class_I_gatase-like"/>
</dbReference>
<evidence type="ECO:0000313" key="2">
    <source>
        <dbReference type="EMBL" id="APT84786.1"/>
    </source>
</evidence>
<protein>
    <recommendedName>
        <fullName evidence="1">Glutamine amidotransferase domain-containing protein</fullName>
    </recommendedName>
</protein>
<dbReference type="STRING" id="1431546.CAQU_06565"/>
<dbReference type="Proteomes" id="UP000185478">
    <property type="component" value="Chromosome"/>
</dbReference>
<dbReference type="SUPFAM" id="SSF52317">
    <property type="entry name" value="Class I glutamine amidotransferase-like"/>
    <property type="match status" value="1"/>
</dbReference>
<organism evidence="2 3">
    <name type="scientific">Corynebacterium aquilae DSM 44791</name>
    <dbReference type="NCBI Taxonomy" id="1431546"/>
    <lineage>
        <taxon>Bacteria</taxon>
        <taxon>Bacillati</taxon>
        <taxon>Actinomycetota</taxon>
        <taxon>Actinomycetes</taxon>
        <taxon>Mycobacteriales</taxon>
        <taxon>Corynebacteriaceae</taxon>
        <taxon>Corynebacterium</taxon>
    </lineage>
</organism>
<dbReference type="Pfam" id="PF00117">
    <property type="entry name" value="GATase"/>
    <property type="match status" value="1"/>
</dbReference>
<keyword evidence="3" id="KW-1185">Reference proteome</keyword>
<dbReference type="Gene3D" id="3.40.50.880">
    <property type="match status" value="1"/>
</dbReference>
<evidence type="ECO:0000259" key="1">
    <source>
        <dbReference type="Pfam" id="PF00117"/>
    </source>
</evidence>
<dbReference type="EMBL" id="CP009245">
    <property type="protein sequence ID" value="APT84786.1"/>
    <property type="molecule type" value="Genomic_DNA"/>
</dbReference>
<accession>A0A1L7CG36</accession>
<dbReference type="KEGG" id="caqu:CAQU_06565"/>
<gene>
    <name evidence="2" type="ORF">CAQU_06565</name>
</gene>
<feature type="domain" description="Glutamine amidotransferase" evidence="1">
    <location>
        <begin position="48"/>
        <end position="204"/>
    </location>
</feature>
<sequence>MRPFLLISTRPEDAAATGEYESFRTVMGLTPDQLEHHRLEQTPLGHIRLDDFSGIIIGGGPYNNTDEDKHHTQIRVEKELDELVTRILARDYPLFAACYGIGIVGTAIGAELSRNHAEDAQAITVSLCQGAHRDPILATTPPQFDTLVGHKENCEALPSNYTRADGTTMPVTHLARGYNCPIHMFKVGHNTYVTQFHPELDHDSFAERVRIYQDQGYFPPTAAEEVIAQARTHDVAQSQSMLRAFSERYGRTMART</sequence>
<dbReference type="NCBIfam" id="NF005743">
    <property type="entry name" value="PRK07567.1"/>
    <property type="match status" value="1"/>
</dbReference>